<dbReference type="AlphaFoldDB" id="A0A6A4Q3H7"/>
<evidence type="ECO:0000313" key="1">
    <source>
        <dbReference type="EMBL" id="KAE9608242.1"/>
    </source>
</evidence>
<gene>
    <name evidence="1" type="ORF">Lalb_Chr08g0233371</name>
</gene>
<evidence type="ECO:0000313" key="2">
    <source>
        <dbReference type="Proteomes" id="UP000447434"/>
    </source>
</evidence>
<dbReference type="Proteomes" id="UP000447434">
    <property type="component" value="Chromosome 8"/>
</dbReference>
<sequence>MVCDSHTNFLENQKQFLDTSDACERQIMAIIEDTDFGSTNEGQIMFLIRGQKLQLFHEIHDEIKTLALYGDQIKLQVVF</sequence>
<comment type="caution">
    <text evidence="1">The sequence shown here is derived from an EMBL/GenBank/DDBJ whole genome shotgun (WGS) entry which is preliminary data.</text>
</comment>
<keyword evidence="2" id="KW-1185">Reference proteome</keyword>
<reference evidence="2" key="1">
    <citation type="journal article" date="2020" name="Nat. Commun.">
        <title>Genome sequence of the cluster root forming white lupin.</title>
        <authorList>
            <person name="Hufnagel B."/>
            <person name="Marques A."/>
            <person name="Soriano A."/>
            <person name="Marques L."/>
            <person name="Divol F."/>
            <person name="Doumas P."/>
            <person name="Sallet E."/>
            <person name="Mancinotti D."/>
            <person name="Carrere S."/>
            <person name="Marande W."/>
            <person name="Arribat S."/>
            <person name="Keller J."/>
            <person name="Huneau C."/>
            <person name="Blein T."/>
            <person name="Aime D."/>
            <person name="Laguerre M."/>
            <person name="Taylor J."/>
            <person name="Schubert V."/>
            <person name="Nelson M."/>
            <person name="Geu-Flores F."/>
            <person name="Crespi M."/>
            <person name="Gallardo-Guerrero K."/>
            <person name="Delaux P.-M."/>
            <person name="Salse J."/>
            <person name="Berges H."/>
            <person name="Guyot R."/>
            <person name="Gouzy J."/>
            <person name="Peret B."/>
        </authorList>
    </citation>
    <scope>NUCLEOTIDE SEQUENCE [LARGE SCALE GENOMIC DNA]</scope>
    <source>
        <strain evidence="2">cv. Amiga</strain>
    </source>
</reference>
<dbReference type="OrthoDB" id="1924328at2759"/>
<proteinExistence type="predicted"/>
<name>A0A6A4Q3H7_LUPAL</name>
<dbReference type="EMBL" id="WOCE01000008">
    <property type="protein sequence ID" value="KAE9608242.1"/>
    <property type="molecule type" value="Genomic_DNA"/>
</dbReference>
<protein>
    <submittedName>
        <fullName evidence="1">Uncharacterized protein</fullName>
    </submittedName>
</protein>
<organism evidence="1 2">
    <name type="scientific">Lupinus albus</name>
    <name type="common">White lupine</name>
    <name type="synonym">Lupinus termis</name>
    <dbReference type="NCBI Taxonomy" id="3870"/>
    <lineage>
        <taxon>Eukaryota</taxon>
        <taxon>Viridiplantae</taxon>
        <taxon>Streptophyta</taxon>
        <taxon>Embryophyta</taxon>
        <taxon>Tracheophyta</taxon>
        <taxon>Spermatophyta</taxon>
        <taxon>Magnoliopsida</taxon>
        <taxon>eudicotyledons</taxon>
        <taxon>Gunneridae</taxon>
        <taxon>Pentapetalae</taxon>
        <taxon>rosids</taxon>
        <taxon>fabids</taxon>
        <taxon>Fabales</taxon>
        <taxon>Fabaceae</taxon>
        <taxon>Papilionoideae</taxon>
        <taxon>50 kb inversion clade</taxon>
        <taxon>genistoids sensu lato</taxon>
        <taxon>core genistoids</taxon>
        <taxon>Genisteae</taxon>
        <taxon>Lupinus</taxon>
    </lineage>
</organism>
<accession>A0A6A4Q3H7</accession>